<name>D2QMK5_SPILD</name>
<keyword evidence="4" id="KW-1185">Reference proteome</keyword>
<evidence type="ECO:0000256" key="2">
    <source>
        <dbReference type="SAM" id="Phobius"/>
    </source>
</evidence>
<dbReference type="EMBL" id="CP001769">
    <property type="protein sequence ID" value="ADB40418.1"/>
    <property type="molecule type" value="Genomic_DNA"/>
</dbReference>
<feature type="transmembrane region" description="Helical" evidence="2">
    <location>
        <begin position="422"/>
        <end position="442"/>
    </location>
</feature>
<dbReference type="Gene3D" id="3.30.2090.10">
    <property type="entry name" value="Multidrug efflux transporter AcrB TolC docking domain, DN and DC subdomains"/>
    <property type="match status" value="2"/>
</dbReference>
<accession>D2QMK5</accession>
<feature type="region of interest" description="Disordered" evidence="1">
    <location>
        <begin position="306"/>
        <end position="338"/>
    </location>
</feature>
<dbReference type="Gene3D" id="3.30.70.1430">
    <property type="entry name" value="Multidrug efflux transporter AcrB pore domain"/>
    <property type="match status" value="2"/>
</dbReference>
<dbReference type="RefSeq" id="WP_012928923.1">
    <property type="nucleotide sequence ID" value="NC_013730.1"/>
</dbReference>
<feature type="transmembrane region" description="Helical" evidence="2">
    <location>
        <begin position="396"/>
        <end position="415"/>
    </location>
</feature>
<feature type="transmembrane region" description="Helical" evidence="2">
    <location>
        <begin position="501"/>
        <end position="523"/>
    </location>
</feature>
<dbReference type="InterPro" id="IPR001036">
    <property type="entry name" value="Acrflvin-R"/>
</dbReference>
<feature type="transmembrane region" description="Helical" evidence="2">
    <location>
        <begin position="589"/>
        <end position="607"/>
    </location>
</feature>
<dbReference type="Proteomes" id="UP000002028">
    <property type="component" value="Chromosome"/>
</dbReference>
<evidence type="ECO:0000256" key="1">
    <source>
        <dbReference type="SAM" id="MobiDB-lite"/>
    </source>
</evidence>
<feature type="transmembrane region" description="Helical" evidence="2">
    <location>
        <begin position="936"/>
        <end position="957"/>
    </location>
</feature>
<dbReference type="SUPFAM" id="SSF82693">
    <property type="entry name" value="Multidrug efflux transporter AcrB pore domain, PN1, PN2, PC1 and PC2 subdomains"/>
    <property type="match status" value="1"/>
</dbReference>
<evidence type="ECO:0000313" key="4">
    <source>
        <dbReference type="Proteomes" id="UP000002028"/>
    </source>
</evidence>
<dbReference type="SUPFAM" id="SSF82866">
    <property type="entry name" value="Multidrug efflux transporter AcrB transmembrane domain"/>
    <property type="match status" value="2"/>
</dbReference>
<dbReference type="HOGENOM" id="CLU_002755_1_2_10"/>
<feature type="transmembrane region" description="Helical" evidence="2">
    <location>
        <begin position="907"/>
        <end position="930"/>
    </location>
</feature>
<evidence type="ECO:0000313" key="3">
    <source>
        <dbReference type="EMBL" id="ADB40418.1"/>
    </source>
</evidence>
<protein>
    <submittedName>
        <fullName evidence="3">Acriflavin resistance protein</fullName>
    </submittedName>
</protein>
<sequence>MIRYLLHRPIAVCVVTLSLAILGVFAFRQLPVSLLPDIPVPEITVQVSYPTASARELQQTIEQPLRNQLLQVAHLNDIESVTQNGLAVLTLRFDYGTNTRLAYLETNEKIDGILGQLPRDLERPKVIKAGAGDIPVFNLNVLPGPTYQDDFLALSEFCENVLKRRIEQLPDVALVDATGLAQPEAVVQVNPDKLASLGLTGQQLASVLKQANLQPGNFNVREGPYQYNIRFSSVLQTPQDVEKLYFSVGGTGSAQTGAAQSDPRVTYFADNVLTAQETRSESPRRLVALREVATVSLRERPLTGSYSFDNKPSNLQSIGQSESNTHPVRRIGSNPRRSNPRRAVCLAIIKQSDAQLLHLRAELARLTDQFKQDYPQIDFALSQDQTELLDLSINNLISNLLTGALLTFGMIFFFMRDRRLPLLVGMVIPVSIAVTFLGFYLLGLSINIVSLAGLVLGMGEIVDSAIIILENIEEKREAGLPVETSCIDGTEEVIRPLFTSVLTNSAVFLPLLLLSGLAGALFFDQAVSVSLALGTSLACSYTLVPVLYYLLYRRETNPKAVLPPTRFMRWLDVAYLATFSVAFRFKWPLLASLVVLLAGAGWMAFRMEKRAMPDVSRTELEVFIDWNEPLTVAENQRRTEQIISRLQPSPDYISTFTGQQQFLLNRQLQQTENETLLSLQTDSERAYTRLSDTLSRQLRQQYPRAVVAIRPARNVFEQLFNTTEPMLRLKLYNTKGQQPIDPAIAERIDNQLTCSGLVTNSPGFQDQFMVRLQTDKVLLYDVDEAAVVQTLKTVFNNNQITSLQSEQRFIPLTLSGLDDGPSATNWRQSFVYNRLKQAIPLQNLIEVTPQTDYKLVYADKEGTYVPVDFAIENSSANAVQKQGATVLQQETGVLAGWSGRYLRDKTYLTELLAIVGIAILLLFCILTAQFESLQQPLIVLLIIMLGLAGSIWTLYLAGESLNVLSVIGMIVLIGLLDNDSILKIDTMNRSVDSMSLMDAIRSAGQRRLKSQVMTFLTTVLGLLPVLFSGGLGAELQRPLALSIIGGMCVGVLVSWTVIPLLYWWLSQRKMHTHKESPS</sequence>
<dbReference type="Gene3D" id="3.30.70.1440">
    <property type="entry name" value="Multidrug efflux transporter AcrB pore domain"/>
    <property type="match status" value="1"/>
</dbReference>
<dbReference type="SUPFAM" id="SSF82714">
    <property type="entry name" value="Multidrug efflux transporter AcrB TolC docking domain, DN and DC subdomains"/>
    <property type="match status" value="1"/>
</dbReference>
<dbReference type="PANTHER" id="PTHR32063">
    <property type="match status" value="1"/>
</dbReference>
<dbReference type="Gene3D" id="3.30.70.1320">
    <property type="entry name" value="Multidrug efflux transporter AcrB pore domain like"/>
    <property type="match status" value="2"/>
</dbReference>
<reference evidence="3 4" key="1">
    <citation type="journal article" date="2010" name="Stand. Genomic Sci.">
        <title>Complete genome sequence of Spirosoma linguale type strain (1).</title>
        <authorList>
            <person name="Lail K."/>
            <person name="Sikorski J."/>
            <person name="Saunders E."/>
            <person name="Lapidus A."/>
            <person name="Glavina Del Rio T."/>
            <person name="Copeland A."/>
            <person name="Tice H."/>
            <person name="Cheng J.-F."/>
            <person name="Lucas S."/>
            <person name="Nolan M."/>
            <person name="Bruce D."/>
            <person name="Goodwin L."/>
            <person name="Pitluck S."/>
            <person name="Ivanova N."/>
            <person name="Mavromatis K."/>
            <person name="Ovchinnikova G."/>
            <person name="Pati A."/>
            <person name="Chen A."/>
            <person name="Palaniappan K."/>
            <person name="Land M."/>
            <person name="Hauser L."/>
            <person name="Chang Y.-J."/>
            <person name="Jeffries C.D."/>
            <person name="Chain P."/>
            <person name="Brettin T."/>
            <person name="Detter J.C."/>
            <person name="Schuetze A."/>
            <person name="Rohde M."/>
            <person name="Tindall B.J."/>
            <person name="Goeker M."/>
            <person name="Bristow J."/>
            <person name="Eisen J.A."/>
            <person name="Markowitz V."/>
            <person name="Hugenholtz P."/>
            <person name="Kyrpides N.C."/>
            <person name="Klenk H.-P."/>
            <person name="Chen F."/>
        </authorList>
    </citation>
    <scope>NUCLEOTIDE SEQUENCE [LARGE SCALE GENOMIC DNA]</scope>
    <source>
        <strain evidence="4">ATCC 33905 / DSM 74 / LMG 10896 / Claus 1</strain>
    </source>
</reference>
<feature type="transmembrane region" description="Helical" evidence="2">
    <location>
        <begin position="1012"/>
        <end position="1033"/>
    </location>
</feature>
<dbReference type="GO" id="GO:0005886">
    <property type="term" value="C:plasma membrane"/>
    <property type="evidence" value="ECO:0007669"/>
    <property type="project" value="TreeGrafter"/>
</dbReference>
<dbReference type="PANTHER" id="PTHR32063:SF0">
    <property type="entry name" value="SWARMING MOTILITY PROTEIN SWRC"/>
    <property type="match status" value="1"/>
</dbReference>
<gene>
    <name evidence="3" type="ordered locus">Slin_4437</name>
</gene>
<keyword evidence="2" id="KW-1133">Transmembrane helix</keyword>
<organism evidence="3 4">
    <name type="scientific">Spirosoma linguale (strain ATCC 33905 / DSM 74 / LMG 10896 / Claus 1)</name>
    <dbReference type="NCBI Taxonomy" id="504472"/>
    <lineage>
        <taxon>Bacteria</taxon>
        <taxon>Pseudomonadati</taxon>
        <taxon>Bacteroidota</taxon>
        <taxon>Cytophagia</taxon>
        <taxon>Cytophagales</taxon>
        <taxon>Cytophagaceae</taxon>
        <taxon>Spirosoma</taxon>
    </lineage>
</organism>
<feature type="compositionally biased region" description="Polar residues" evidence="1">
    <location>
        <begin position="306"/>
        <end position="326"/>
    </location>
</feature>
<keyword evidence="2" id="KW-0812">Transmembrane</keyword>
<dbReference type="GO" id="GO:0042910">
    <property type="term" value="F:xenobiotic transmembrane transporter activity"/>
    <property type="evidence" value="ECO:0007669"/>
    <property type="project" value="TreeGrafter"/>
</dbReference>
<feature type="transmembrane region" description="Helical" evidence="2">
    <location>
        <begin position="529"/>
        <end position="551"/>
    </location>
</feature>
<dbReference type="eggNOG" id="COG0841">
    <property type="taxonomic scope" value="Bacteria"/>
</dbReference>
<dbReference type="KEGG" id="sli:Slin_4437"/>
<feature type="transmembrane region" description="Helical" evidence="2">
    <location>
        <begin position="448"/>
        <end position="469"/>
    </location>
</feature>
<dbReference type="PRINTS" id="PR00702">
    <property type="entry name" value="ACRIFLAVINRP"/>
</dbReference>
<dbReference type="STRING" id="504472.Slin_4437"/>
<dbReference type="InterPro" id="IPR027463">
    <property type="entry name" value="AcrB_DN_DC_subdom"/>
</dbReference>
<proteinExistence type="predicted"/>
<feature type="transmembrane region" description="Helical" evidence="2">
    <location>
        <begin position="1039"/>
        <end position="1065"/>
    </location>
</feature>
<dbReference type="Gene3D" id="1.20.1640.10">
    <property type="entry name" value="Multidrug efflux transporter AcrB transmembrane domain"/>
    <property type="match status" value="3"/>
</dbReference>
<dbReference type="AlphaFoldDB" id="D2QMK5"/>
<dbReference type="Pfam" id="PF00873">
    <property type="entry name" value="ACR_tran"/>
    <property type="match status" value="2"/>
</dbReference>
<keyword evidence="2" id="KW-0472">Membrane</keyword>